<dbReference type="AlphaFoldDB" id="A0A381RVS6"/>
<evidence type="ECO:0008006" key="2">
    <source>
        <dbReference type="Google" id="ProtNLM"/>
    </source>
</evidence>
<evidence type="ECO:0000313" key="1">
    <source>
        <dbReference type="EMBL" id="SUZ93023.1"/>
    </source>
</evidence>
<sequence>MKWISHFGFFLVLALFITGCTKPGIVPEHVVLAKVGPRIITIDDFIRRAEYSIRPDYCRQSNYIHKKIVLNSLIAEKLTALAVEKLGNDPDKVQFQAYLTGRREQAMRQRFYADTFYSQTNIAEKEIQASYSLSGRRIKVNFINLPDEQTAIKIRQLLQNGIAIDSIYGFLWEGTVPEKEISWFDRDQEEIHQALFTKDQQKGNVLGPIRTEDDTYVIMTVNGWIDQPAIKAEDQKQRYEDVKERIMETNAKKAYLTWVAGIMAGKSFELNPQVFQTYAERAANHYIQTDSARQSALNQALWEQPMVMDQPKTVPGQGKPELKEEMTLFSYEGEEWNIERFHTLLKKHPLVFRKRKMSRSEFPAQLRLAIADLLRDEEITKECYRSGIGDHWSIGLNIELWQDAYFSMQFLDRFQKTGSGHTQEQRLDMLNPIIDSLQAVYSDQIEIDMDAFEAIELTATDMMVTQRGVPYPVMVPSFPILTTDSRLDYGSKKD</sequence>
<protein>
    <recommendedName>
        <fullName evidence="2">PpiC domain-containing protein</fullName>
    </recommendedName>
</protein>
<name>A0A381RVS6_9ZZZZ</name>
<dbReference type="SUPFAM" id="SSF109998">
    <property type="entry name" value="Triger factor/SurA peptide-binding domain-like"/>
    <property type="match status" value="1"/>
</dbReference>
<reference evidence="1" key="1">
    <citation type="submission" date="2018-05" db="EMBL/GenBank/DDBJ databases">
        <authorList>
            <person name="Lanie J.A."/>
            <person name="Ng W.-L."/>
            <person name="Kazmierczak K.M."/>
            <person name="Andrzejewski T.M."/>
            <person name="Davidsen T.M."/>
            <person name="Wayne K.J."/>
            <person name="Tettelin H."/>
            <person name="Glass J.I."/>
            <person name="Rusch D."/>
            <person name="Podicherti R."/>
            <person name="Tsui H.-C.T."/>
            <person name="Winkler M.E."/>
        </authorList>
    </citation>
    <scope>NUCLEOTIDE SEQUENCE</scope>
</reference>
<dbReference type="InterPro" id="IPR027304">
    <property type="entry name" value="Trigger_fact/SurA_dom_sf"/>
</dbReference>
<dbReference type="PROSITE" id="PS51257">
    <property type="entry name" value="PROKAR_LIPOPROTEIN"/>
    <property type="match status" value="1"/>
</dbReference>
<organism evidence="1">
    <name type="scientific">marine metagenome</name>
    <dbReference type="NCBI Taxonomy" id="408172"/>
    <lineage>
        <taxon>unclassified sequences</taxon>
        <taxon>metagenomes</taxon>
        <taxon>ecological metagenomes</taxon>
    </lineage>
</organism>
<proteinExistence type="predicted"/>
<dbReference type="EMBL" id="UINC01002111">
    <property type="protein sequence ID" value="SUZ93023.1"/>
    <property type="molecule type" value="Genomic_DNA"/>
</dbReference>
<gene>
    <name evidence="1" type="ORF">METZ01_LOCUS45877</name>
</gene>
<accession>A0A381RVS6</accession>